<protein>
    <recommendedName>
        <fullName evidence="3">Centrosomal protein POC5</fullName>
    </recommendedName>
    <alternativeName>
        <fullName evidence="9">Protein of centriole 5</fullName>
    </alternativeName>
</protein>
<evidence type="ECO:0000256" key="7">
    <source>
        <dbReference type="ARBA" id="ARBA00023212"/>
    </source>
</evidence>
<gene>
    <name evidence="13" type="ORF">CAPTEDRAFT_224814</name>
</gene>
<proteinExistence type="inferred from homology"/>
<keyword evidence="7" id="KW-0206">Cytoskeleton</keyword>
<feature type="region of interest" description="Disordered" evidence="12">
    <location>
        <begin position="425"/>
        <end position="463"/>
    </location>
</feature>
<comment type="subcellular location">
    <subcellularLocation>
        <location evidence="1">Cytoplasm</location>
        <location evidence="1">Cytoskeleton</location>
        <location evidence="1">Microtubule organizing center</location>
        <location evidence="1">Centrosome</location>
        <location evidence="1">Centriole</location>
    </subcellularLocation>
</comment>
<feature type="region of interest" description="Disordered" evidence="12">
    <location>
        <begin position="1"/>
        <end position="31"/>
    </location>
</feature>
<keyword evidence="4" id="KW-0963">Cytoplasm</keyword>
<evidence type="ECO:0000256" key="8">
    <source>
        <dbReference type="ARBA" id="ARBA00023306"/>
    </source>
</evidence>
<keyword evidence="6 11" id="KW-0175">Coiled coil</keyword>
<evidence type="ECO:0000256" key="6">
    <source>
        <dbReference type="ARBA" id="ARBA00023054"/>
    </source>
</evidence>
<feature type="region of interest" description="Disordered" evidence="12">
    <location>
        <begin position="368"/>
        <end position="393"/>
    </location>
</feature>
<feature type="compositionally biased region" description="Low complexity" evidence="12">
    <location>
        <begin position="370"/>
        <end position="382"/>
    </location>
</feature>
<dbReference type="EnsemblMetazoa" id="CapteT224814">
    <property type="protein sequence ID" value="CapteP224814"/>
    <property type="gene ID" value="CapteG224814"/>
</dbReference>
<evidence type="ECO:0000256" key="1">
    <source>
        <dbReference type="ARBA" id="ARBA00004114"/>
    </source>
</evidence>
<feature type="coiled-coil region" evidence="11">
    <location>
        <begin position="192"/>
        <end position="226"/>
    </location>
</feature>
<reference evidence="13 15" key="2">
    <citation type="journal article" date="2013" name="Nature">
        <title>Insights into bilaterian evolution from three spiralian genomes.</title>
        <authorList>
            <person name="Simakov O."/>
            <person name="Marletaz F."/>
            <person name="Cho S.J."/>
            <person name="Edsinger-Gonzales E."/>
            <person name="Havlak P."/>
            <person name="Hellsten U."/>
            <person name="Kuo D.H."/>
            <person name="Larsson T."/>
            <person name="Lv J."/>
            <person name="Arendt D."/>
            <person name="Savage R."/>
            <person name="Osoegawa K."/>
            <person name="de Jong P."/>
            <person name="Grimwood J."/>
            <person name="Chapman J.A."/>
            <person name="Shapiro H."/>
            <person name="Aerts A."/>
            <person name="Otillar R.P."/>
            <person name="Terry A.Y."/>
            <person name="Boore J.L."/>
            <person name="Grigoriev I.V."/>
            <person name="Lindberg D.R."/>
            <person name="Seaver E.C."/>
            <person name="Weisblat D.A."/>
            <person name="Putnam N.H."/>
            <person name="Rokhsar D.S."/>
        </authorList>
    </citation>
    <scope>NUCLEOTIDE SEQUENCE</scope>
    <source>
        <strain evidence="13 15">I ESC-2004</strain>
    </source>
</reference>
<reference evidence="15" key="1">
    <citation type="submission" date="2012-12" db="EMBL/GenBank/DDBJ databases">
        <authorList>
            <person name="Hellsten U."/>
            <person name="Grimwood J."/>
            <person name="Chapman J.A."/>
            <person name="Shapiro H."/>
            <person name="Aerts A."/>
            <person name="Otillar R.P."/>
            <person name="Terry A.Y."/>
            <person name="Boore J.L."/>
            <person name="Simakov O."/>
            <person name="Marletaz F."/>
            <person name="Cho S.-J."/>
            <person name="Edsinger-Gonzales E."/>
            <person name="Havlak P."/>
            <person name="Kuo D.-H."/>
            <person name="Larsson T."/>
            <person name="Lv J."/>
            <person name="Arendt D."/>
            <person name="Savage R."/>
            <person name="Osoegawa K."/>
            <person name="de Jong P."/>
            <person name="Lindberg D.R."/>
            <person name="Seaver E.C."/>
            <person name="Weisblat D.A."/>
            <person name="Putnam N.H."/>
            <person name="Grigoriev I.V."/>
            <person name="Rokhsar D.S."/>
        </authorList>
    </citation>
    <scope>NUCLEOTIDE SEQUENCE</scope>
    <source>
        <strain evidence="15">I ESC-2004</strain>
    </source>
</reference>
<sequence>MASKSVSSEDTLNSEPMVPPDSPGSSVSSRFQEEYEELLKYAVIVPSYENQKPKFTDTIESALNDMQSGEEGDEEEGGGGTIVDENEEIEEVTEEAQSTPISVTNDSLPKTHLGSTMGESLVMKLFPEKQVDEGTKETMAKEFTITFDPDLGRMEDVLDKWTNELKRNVLGEFSQSKIHMLEQHRQALIKEQERNACENTRLQDEVENLKELLHTYEKSIERKDQIISNLTQGLQKQKERHEKLRTFCEWKIKLNDQRREVFASALARQHHERKVTQKCWVAWHSVIENKWRQRVEKACQAKAEEVCLSLTNDYESKIKSLNEALEAAREEVGRLHGERDTYEETMKKAFMRGVCALNMEAMNMFHESADSSGSLKSSSNGPSIPPEDSGLPMTLPQEAVFTTEPPGAPLPRVINASRSSAPGQGIIMQSKPNAKPSRKTINAKVSARVDSGRKRDAVNPTTLAPPMTSVVVERHHAVTKQTIGHATAAKFPAQKHPSSNQVSVAQHKSNSHIAGQVPIATPNVQTVKVVE</sequence>
<feature type="coiled-coil region" evidence="11">
    <location>
        <begin position="311"/>
        <end position="345"/>
    </location>
</feature>
<dbReference type="EMBL" id="AMQN01007051">
    <property type="status" value="NOT_ANNOTATED_CDS"/>
    <property type="molecule type" value="Genomic_DNA"/>
</dbReference>
<feature type="compositionally biased region" description="Polar residues" evidence="12">
    <location>
        <begin position="1"/>
        <end position="14"/>
    </location>
</feature>
<dbReference type="AlphaFoldDB" id="R7UVR9"/>
<dbReference type="Proteomes" id="UP000014760">
    <property type="component" value="Unassembled WGS sequence"/>
</dbReference>
<accession>R7UVR9</accession>
<organism evidence="13">
    <name type="scientific">Capitella teleta</name>
    <name type="common">Polychaete worm</name>
    <dbReference type="NCBI Taxonomy" id="283909"/>
    <lineage>
        <taxon>Eukaryota</taxon>
        <taxon>Metazoa</taxon>
        <taxon>Spiralia</taxon>
        <taxon>Lophotrochozoa</taxon>
        <taxon>Annelida</taxon>
        <taxon>Polychaeta</taxon>
        <taxon>Sedentaria</taxon>
        <taxon>Scolecida</taxon>
        <taxon>Capitellidae</taxon>
        <taxon>Capitella</taxon>
    </lineage>
</organism>
<evidence type="ECO:0000313" key="13">
    <source>
        <dbReference type="EMBL" id="ELU07486.1"/>
    </source>
</evidence>
<evidence type="ECO:0000313" key="15">
    <source>
        <dbReference type="Proteomes" id="UP000014760"/>
    </source>
</evidence>
<evidence type="ECO:0000256" key="9">
    <source>
        <dbReference type="ARBA" id="ARBA00031694"/>
    </source>
</evidence>
<dbReference type="OrthoDB" id="10064898at2759"/>
<evidence type="ECO:0000256" key="2">
    <source>
        <dbReference type="ARBA" id="ARBA00010411"/>
    </source>
</evidence>
<reference evidence="14" key="3">
    <citation type="submission" date="2015-06" db="UniProtKB">
        <authorList>
            <consortium name="EnsemblMetazoa"/>
        </authorList>
    </citation>
    <scope>IDENTIFICATION</scope>
</reference>
<evidence type="ECO:0000256" key="3">
    <source>
        <dbReference type="ARBA" id="ARBA00014910"/>
    </source>
</evidence>
<evidence type="ECO:0000256" key="12">
    <source>
        <dbReference type="SAM" id="MobiDB-lite"/>
    </source>
</evidence>
<name>R7UVR9_CAPTE</name>
<evidence type="ECO:0000256" key="10">
    <source>
        <dbReference type="ARBA" id="ARBA00049959"/>
    </source>
</evidence>
<evidence type="ECO:0000313" key="14">
    <source>
        <dbReference type="EnsemblMetazoa" id="CapteP224814"/>
    </source>
</evidence>
<dbReference type="OMA" id="KKVWKAW"/>
<evidence type="ECO:0000256" key="4">
    <source>
        <dbReference type="ARBA" id="ARBA00022490"/>
    </source>
</evidence>
<dbReference type="STRING" id="283909.R7UVR9"/>
<dbReference type="HOGENOM" id="CLU_035726_0_0_1"/>
<dbReference type="EMBL" id="KB299856">
    <property type="protein sequence ID" value="ELU07486.1"/>
    <property type="molecule type" value="Genomic_DNA"/>
</dbReference>
<keyword evidence="8" id="KW-0131">Cell cycle</keyword>
<evidence type="ECO:0000256" key="5">
    <source>
        <dbReference type="ARBA" id="ARBA00022737"/>
    </source>
</evidence>
<comment type="function">
    <text evidence="10">Essential for the assembly of the distal half of centrioles, required for centriole elongation. Acts as a negative regulator of centriole elongation.</text>
</comment>
<comment type="similarity">
    <text evidence="2">Belongs to the POC5 family.</text>
</comment>
<dbReference type="GO" id="GO:0005814">
    <property type="term" value="C:centriole"/>
    <property type="evidence" value="ECO:0007669"/>
    <property type="project" value="UniProtKB-SubCell"/>
</dbReference>
<dbReference type="PANTHER" id="PTHR28618:SF1">
    <property type="entry name" value="CENTROSOMAL PROTEIN POC5"/>
    <property type="match status" value="1"/>
</dbReference>
<evidence type="ECO:0000256" key="11">
    <source>
        <dbReference type="SAM" id="Coils"/>
    </source>
</evidence>
<dbReference type="InterPro" id="IPR033351">
    <property type="entry name" value="POC5"/>
</dbReference>
<dbReference type="PANTHER" id="PTHR28618">
    <property type="entry name" value="CENTROSOMAL PROTEIN POC5"/>
    <property type="match status" value="1"/>
</dbReference>
<keyword evidence="15" id="KW-1185">Reference proteome</keyword>
<keyword evidence="5" id="KW-0677">Repeat</keyword>